<protein>
    <submittedName>
        <fullName evidence="6">Substrate-binding domain-containing protein</fullName>
    </submittedName>
</protein>
<dbReference type="Pfam" id="PF13407">
    <property type="entry name" value="Peripla_BP_4"/>
    <property type="match status" value="1"/>
</dbReference>
<dbReference type="GO" id="GO:0030246">
    <property type="term" value="F:carbohydrate binding"/>
    <property type="evidence" value="ECO:0007669"/>
    <property type="project" value="UniProtKB-ARBA"/>
</dbReference>
<evidence type="ECO:0000256" key="4">
    <source>
        <dbReference type="SAM" id="SignalP"/>
    </source>
</evidence>
<evidence type="ECO:0000313" key="7">
    <source>
        <dbReference type="Proteomes" id="UP000483035"/>
    </source>
</evidence>
<proteinExistence type="inferred from homology"/>
<dbReference type="SUPFAM" id="SSF53822">
    <property type="entry name" value="Periplasmic binding protein-like I"/>
    <property type="match status" value="1"/>
</dbReference>
<dbReference type="Proteomes" id="UP000483035">
    <property type="component" value="Unassembled WGS sequence"/>
</dbReference>
<comment type="caution">
    <text evidence="6">The sequence shown here is derived from an EMBL/GenBank/DDBJ whole genome shotgun (WGS) entry which is preliminary data.</text>
</comment>
<feature type="domain" description="Periplasmic binding protein" evidence="5">
    <location>
        <begin position="40"/>
        <end position="292"/>
    </location>
</feature>
<dbReference type="InterPro" id="IPR028082">
    <property type="entry name" value="Peripla_BP_I"/>
</dbReference>
<dbReference type="Gene3D" id="3.40.50.2300">
    <property type="match status" value="2"/>
</dbReference>
<organism evidence="6 7">
    <name type="scientific">Rhizobium lusitanum</name>
    <dbReference type="NCBI Taxonomy" id="293958"/>
    <lineage>
        <taxon>Bacteria</taxon>
        <taxon>Pseudomonadati</taxon>
        <taxon>Pseudomonadota</taxon>
        <taxon>Alphaproteobacteria</taxon>
        <taxon>Hyphomicrobiales</taxon>
        <taxon>Rhizobiaceae</taxon>
        <taxon>Rhizobium/Agrobacterium group</taxon>
        <taxon>Rhizobium</taxon>
    </lineage>
</organism>
<dbReference type="GO" id="GO:0030313">
    <property type="term" value="C:cell envelope"/>
    <property type="evidence" value="ECO:0007669"/>
    <property type="project" value="UniProtKB-SubCell"/>
</dbReference>
<evidence type="ECO:0000259" key="5">
    <source>
        <dbReference type="Pfam" id="PF13407"/>
    </source>
</evidence>
<evidence type="ECO:0000256" key="2">
    <source>
        <dbReference type="ARBA" id="ARBA00007639"/>
    </source>
</evidence>
<dbReference type="CDD" id="cd01536">
    <property type="entry name" value="PBP1_ABC_sugar_binding-like"/>
    <property type="match status" value="1"/>
</dbReference>
<gene>
    <name evidence="6" type="ORF">GR212_26605</name>
</gene>
<dbReference type="AlphaFoldDB" id="A0A6L9UGV5"/>
<name>A0A6L9UGV5_9HYPH</name>
<feature type="chain" id="PRO_5026785310" evidence="4">
    <location>
        <begin position="25"/>
        <end position="319"/>
    </location>
</feature>
<keyword evidence="3 4" id="KW-0732">Signal</keyword>
<comment type="similarity">
    <text evidence="2">Belongs to the bacterial solute-binding protein 2 family.</text>
</comment>
<evidence type="ECO:0000256" key="1">
    <source>
        <dbReference type="ARBA" id="ARBA00004196"/>
    </source>
</evidence>
<dbReference type="RefSeq" id="WP_163991197.1">
    <property type="nucleotide sequence ID" value="NZ_WUEY01000016.1"/>
</dbReference>
<feature type="signal peptide" evidence="4">
    <location>
        <begin position="1"/>
        <end position="24"/>
    </location>
</feature>
<dbReference type="PANTHER" id="PTHR46847">
    <property type="entry name" value="D-ALLOSE-BINDING PERIPLASMIC PROTEIN-RELATED"/>
    <property type="match status" value="1"/>
</dbReference>
<evidence type="ECO:0000256" key="3">
    <source>
        <dbReference type="ARBA" id="ARBA00022729"/>
    </source>
</evidence>
<comment type="subcellular location">
    <subcellularLocation>
        <location evidence="1">Cell envelope</location>
    </subcellularLocation>
</comment>
<sequence>MPNQPKCKLLMRLALSTAASLVLAGAPLNASFAAPLKSILFVNPLPQYPAWRLIGDCIAQEAKAKNVAETESGPTGALNATVMIQQIQQGIANSPGAIITFPASDGFAPILQQARDAGIKTATLYGAGGKASGADVNVGANFGRVGEIFAEAIAERDGEQNVGLMVQGPTGVGKAFSDAFTAAAAKTKNVKVVAVIYTNDDPAKALDQANALLTAHPEINVIASHMGTATQGATSAIRAKDLVGKVVFVANGTAGGGREGLADGTVYKLMLQDLCTAGKQVVDSVVDLHDGKTVPEQLDVGVQMFSADGVQAYLDKGWQ</sequence>
<reference evidence="6 7" key="1">
    <citation type="submission" date="2019-12" db="EMBL/GenBank/DDBJ databases">
        <title>Rhizobium genotypes associated with high levels of biological nitrogen fixation by grain legumes in a temperate-maritime cropping system.</title>
        <authorList>
            <person name="Maluk M."/>
            <person name="Francesc Ferrando Molina F."/>
            <person name="Lopez Del Egido L."/>
            <person name="Lafos M."/>
            <person name="Langarica-Fuentes A."/>
            <person name="Gebre Yohannes G."/>
            <person name="Young M.W."/>
            <person name="Martin P."/>
            <person name="Gantlett R."/>
            <person name="Kenicer G."/>
            <person name="Hawes C."/>
            <person name="Begg G.S."/>
            <person name="Quilliam R.S."/>
            <person name="Squire G.R."/>
            <person name="Poole P.S."/>
            <person name="Young P.W."/>
            <person name="Iannetta P.M."/>
            <person name="James E.K."/>
        </authorList>
    </citation>
    <scope>NUCLEOTIDE SEQUENCE [LARGE SCALE GENOMIC DNA]</scope>
    <source>
        <strain evidence="6 7">JHI1118</strain>
    </source>
</reference>
<accession>A0A6L9UGV5</accession>
<dbReference type="InterPro" id="IPR025997">
    <property type="entry name" value="SBP_2_dom"/>
</dbReference>
<dbReference type="EMBL" id="WUEY01000016">
    <property type="protein sequence ID" value="NEI73140.1"/>
    <property type="molecule type" value="Genomic_DNA"/>
</dbReference>
<dbReference type="PANTHER" id="PTHR46847:SF1">
    <property type="entry name" value="D-ALLOSE-BINDING PERIPLASMIC PROTEIN-RELATED"/>
    <property type="match status" value="1"/>
</dbReference>
<evidence type="ECO:0000313" key="6">
    <source>
        <dbReference type="EMBL" id="NEI73140.1"/>
    </source>
</evidence>